<evidence type="ECO:0000256" key="1">
    <source>
        <dbReference type="ARBA" id="ARBA00009986"/>
    </source>
</evidence>
<evidence type="ECO:0000313" key="9">
    <source>
        <dbReference type="Proteomes" id="UP001210678"/>
    </source>
</evidence>
<protein>
    <recommendedName>
        <fullName evidence="4">Aldehyde dehydrogenase</fullName>
    </recommendedName>
</protein>
<dbReference type="Pfam" id="PF00171">
    <property type="entry name" value="Aldedh"/>
    <property type="match status" value="1"/>
</dbReference>
<dbReference type="InterPro" id="IPR016162">
    <property type="entry name" value="Ald_DH_N"/>
</dbReference>
<evidence type="ECO:0000256" key="2">
    <source>
        <dbReference type="ARBA" id="ARBA00023002"/>
    </source>
</evidence>
<comment type="caution">
    <text evidence="8">The sequence shown here is derived from an EMBL/GenBank/DDBJ whole genome shotgun (WGS) entry which is preliminary data.</text>
</comment>
<dbReference type="InterPro" id="IPR016163">
    <property type="entry name" value="Ald_DH_C"/>
</dbReference>
<keyword evidence="3" id="KW-0520">NAD</keyword>
<dbReference type="RefSeq" id="WP_272134190.1">
    <property type="nucleotide sequence ID" value="NZ_JAQLOI010000001.1"/>
</dbReference>
<sequence>MTTYSPTQHLDDGLQPLFDIFAQQKQQYSHYPSPTYQVRVSQLKALKTAVLHYKEDLVSAMSADFGYRSEHDSLIGDILPVVSHINYTLKKLKKWMKPSKRHAGLLLAPASVRVEYQPKGVVGIIAPWNFPIMLSLSPLVTSIAAGNRTMIKVSEFTPETNKVLTSLVNSIFSEQEVAIIEGEAETARAFTTLPFDHILFTGSTPVGKHVMRAAADNLTPVTLELGGKSPVIIGEDMPIETAVERLIYGKCLNAGQICVSPDYTLCPKNKVDEFIAAYRAKFQQLYPDFENNKDYSQIINTRQAERIESVLEDALAKGAIIHSANTHEITKTPLNGQNPKLLDTGSKKWPTQIISNVNSDMRVMQEEIFGPLFPIVPYESLSEAINFVKSNPRPLALYLMSYNKSVQRQVLEQTHSGGVCINETVFHVAAEDAPFGGIGPSGIGHYHGIEGFKTLSHAKTVLQRGTFNSGKLIHPPYGGLVQKLILKIFLR</sequence>
<dbReference type="EMBL" id="JAQLOI010000001">
    <property type="protein sequence ID" value="MDB1123529.1"/>
    <property type="molecule type" value="Genomic_DNA"/>
</dbReference>
<dbReference type="PIRSF" id="PIRSF036492">
    <property type="entry name" value="ALDH"/>
    <property type="match status" value="1"/>
</dbReference>
<dbReference type="SUPFAM" id="SSF53720">
    <property type="entry name" value="ALDH-like"/>
    <property type="match status" value="1"/>
</dbReference>
<accession>A0ABT4YPQ2</accession>
<keyword evidence="2 4" id="KW-0560">Oxidoreductase</keyword>
<evidence type="ECO:0000313" key="8">
    <source>
        <dbReference type="EMBL" id="MDB1123529.1"/>
    </source>
</evidence>
<proteinExistence type="inferred from homology"/>
<dbReference type="InterPro" id="IPR015590">
    <property type="entry name" value="Aldehyde_DH_dom"/>
</dbReference>
<reference evidence="8 9" key="1">
    <citation type="submission" date="2023-01" db="EMBL/GenBank/DDBJ databases">
        <title>Vibrio sp. KJ40-1 sp.nov, isolated from marine algae.</title>
        <authorList>
            <person name="Butt M."/>
            <person name="Kim J.M.J."/>
            <person name="Jeon C.O.C."/>
        </authorList>
    </citation>
    <scope>NUCLEOTIDE SEQUENCE [LARGE SCALE GENOMIC DNA]</scope>
    <source>
        <strain evidence="8 9">KJ40-1</strain>
    </source>
</reference>
<comment type="similarity">
    <text evidence="1 4 6">Belongs to the aldehyde dehydrogenase family.</text>
</comment>
<dbReference type="InterPro" id="IPR016161">
    <property type="entry name" value="Ald_DH/histidinol_DH"/>
</dbReference>
<name>A0ABT4YPQ2_9VIBR</name>
<feature type="active site" evidence="5">
    <location>
        <position position="224"/>
    </location>
</feature>
<evidence type="ECO:0000256" key="3">
    <source>
        <dbReference type="ARBA" id="ARBA00023027"/>
    </source>
</evidence>
<keyword evidence="9" id="KW-1185">Reference proteome</keyword>
<evidence type="ECO:0000256" key="4">
    <source>
        <dbReference type="PIRNR" id="PIRNR036492"/>
    </source>
</evidence>
<dbReference type="Gene3D" id="3.40.605.10">
    <property type="entry name" value="Aldehyde Dehydrogenase, Chain A, domain 1"/>
    <property type="match status" value="1"/>
</dbReference>
<evidence type="ECO:0000256" key="6">
    <source>
        <dbReference type="RuleBase" id="RU003345"/>
    </source>
</evidence>
<dbReference type="InterPro" id="IPR029510">
    <property type="entry name" value="Ald_DH_CS_GLU"/>
</dbReference>
<organism evidence="8 9">
    <name type="scientific">Vibrio algarum</name>
    <dbReference type="NCBI Taxonomy" id="3020714"/>
    <lineage>
        <taxon>Bacteria</taxon>
        <taxon>Pseudomonadati</taxon>
        <taxon>Pseudomonadota</taxon>
        <taxon>Gammaproteobacteria</taxon>
        <taxon>Vibrionales</taxon>
        <taxon>Vibrionaceae</taxon>
        <taxon>Vibrio</taxon>
    </lineage>
</organism>
<dbReference type="PROSITE" id="PS00687">
    <property type="entry name" value="ALDEHYDE_DEHYDR_GLU"/>
    <property type="match status" value="1"/>
</dbReference>
<gene>
    <name evidence="8" type="ORF">PGX00_07590</name>
</gene>
<dbReference type="CDD" id="cd07133">
    <property type="entry name" value="ALDH_CALDH_CalB"/>
    <property type="match status" value="1"/>
</dbReference>
<dbReference type="InterPro" id="IPR012394">
    <property type="entry name" value="Aldehyde_DH_NAD(P)"/>
</dbReference>
<feature type="domain" description="Aldehyde dehydrogenase" evidence="7">
    <location>
        <begin position="27"/>
        <end position="461"/>
    </location>
</feature>
<dbReference type="PANTHER" id="PTHR43570">
    <property type="entry name" value="ALDEHYDE DEHYDROGENASE"/>
    <property type="match status" value="1"/>
</dbReference>
<dbReference type="PANTHER" id="PTHR43570:SF20">
    <property type="entry name" value="ALDEHYDE DEHYDROGENASE ALDX-RELATED"/>
    <property type="match status" value="1"/>
</dbReference>
<dbReference type="Gene3D" id="3.40.309.10">
    <property type="entry name" value="Aldehyde Dehydrogenase, Chain A, domain 2"/>
    <property type="match status" value="1"/>
</dbReference>
<evidence type="ECO:0000256" key="5">
    <source>
        <dbReference type="PROSITE-ProRule" id="PRU10007"/>
    </source>
</evidence>
<dbReference type="Proteomes" id="UP001210678">
    <property type="component" value="Unassembled WGS sequence"/>
</dbReference>
<evidence type="ECO:0000259" key="7">
    <source>
        <dbReference type="Pfam" id="PF00171"/>
    </source>
</evidence>